<evidence type="ECO:0000256" key="1">
    <source>
        <dbReference type="ARBA" id="ARBA00006464"/>
    </source>
</evidence>
<organism evidence="4 5">
    <name type="scientific">Abiotrophia defectiva</name>
    <name type="common">Streptococcus defectivus</name>
    <dbReference type="NCBI Taxonomy" id="46125"/>
    <lineage>
        <taxon>Bacteria</taxon>
        <taxon>Bacillati</taxon>
        <taxon>Bacillota</taxon>
        <taxon>Bacilli</taxon>
        <taxon>Lactobacillales</taxon>
        <taxon>Aerococcaceae</taxon>
        <taxon>Abiotrophia</taxon>
    </lineage>
</organism>
<comment type="caution">
    <text evidence="4">The sequence shown here is derived from an EMBL/GenBank/DDBJ whole genome shotgun (WGS) entry which is preliminary data.</text>
</comment>
<feature type="domain" description="Bacterial sugar transferase" evidence="3">
    <location>
        <begin position="34"/>
        <end position="230"/>
    </location>
</feature>
<feature type="transmembrane region" description="Helical" evidence="2">
    <location>
        <begin position="36"/>
        <end position="59"/>
    </location>
</feature>
<dbReference type="Pfam" id="PF02397">
    <property type="entry name" value="Bac_transf"/>
    <property type="match status" value="1"/>
</dbReference>
<dbReference type="InterPro" id="IPR003362">
    <property type="entry name" value="Bact_transf"/>
</dbReference>
<sequence>MKKFESLPAELQNEQVRPYYEALAAKRGQLFLERAFDILVSAILLLLLSPILLFFAIWIKLDSPGPVFYRQERVTTYGRIFRIFKFRTMKVDADKMGSLVTLKNDDRITRVGHVIRRYRLDELPQLLNILTGDMSLVGTRPEVAKYVAAYTPEMKATLLLPAGVTSTASILFKDEEELIAKFILEGMEVDDIYITKVLPEKMHYNLSYLKNYSFLGDLKLMVRTVLKVFK</sequence>
<accession>A0A929MPN0</accession>
<comment type="similarity">
    <text evidence="1">Belongs to the bacterial sugar transferase family.</text>
</comment>
<reference evidence="4" key="1">
    <citation type="submission" date="2020-04" db="EMBL/GenBank/DDBJ databases">
        <title>Deep metagenomics examines the oral microbiome during advanced dental caries in children, revealing novel taxa and co-occurrences with host molecules.</title>
        <authorList>
            <person name="Baker J.L."/>
            <person name="Morton J.T."/>
            <person name="Dinis M."/>
            <person name="Alvarez R."/>
            <person name="Tran N.C."/>
            <person name="Knight R."/>
            <person name="Edlund A."/>
        </authorList>
    </citation>
    <scope>NUCLEOTIDE SEQUENCE</scope>
    <source>
        <strain evidence="4">JCVI_23_bin.16</strain>
    </source>
</reference>
<proteinExistence type="inferred from homology"/>
<keyword evidence="4" id="KW-0808">Transferase</keyword>
<dbReference type="PANTHER" id="PTHR30576">
    <property type="entry name" value="COLANIC BIOSYNTHESIS UDP-GLUCOSE LIPID CARRIER TRANSFERASE"/>
    <property type="match status" value="1"/>
</dbReference>
<evidence type="ECO:0000313" key="5">
    <source>
        <dbReference type="Proteomes" id="UP000757900"/>
    </source>
</evidence>
<evidence type="ECO:0000313" key="4">
    <source>
        <dbReference type="EMBL" id="MBF0935216.1"/>
    </source>
</evidence>
<keyword evidence="2" id="KW-0812">Transmembrane</keyword>
<keyword evidence="2" id="KW-0472">Membrane</keyword>
<evidence type="ECO:0000259" key="3">
    <source>
        <dbReference type="Pfam" id="PF02397"/>
    </source>
</evidence>
<evidence type="ECO:0000256" key="2">
    <source>
        <dbReference type="SAM" id="Phobius"/>
    </source>
</evidence>
<dbReference type="PANTHER" id="PTHR30576:SF0">
    <property type="entry name" value="UNDECAPRENYL-PHOSPHATE N-ACETYLGALACTOSAMINYL 1-PHOSPHATE TRANSFERASE-RELATED"/>
    <property type="match status" value="1"/>
</dbReference>
<dbReference type="AlphaFoldDB" id="A0A929MPN0"/>
<gene>
    <name evidence="4" type="ORF">HXK00_06190</name>
</gene>
<protein>
    <submittedName>
        <fullName evidence="4">Sugar transferase</fullName>
    </submittedName>
</protein>
<dbReference type="Proteomes" id="UP000757900">
    <property type="component" value="Unassembled WGS sequence"/>
</dbReference>
<name>A0A929MPN0_ABIDE</name>
<dbReference type="EMBL" id="JABZFV010000161">
    <property type="protein sequence ID" value="MBF0935216.1"/>
    <property type="molecule type" value="Genomic_DNA"/>
</dbReference>
<dbReference type="GO" id="GO:0016780">
    <property type="term" value="F:phosphotransferase activity, for other substituted phosphate groups"/>
    <property type="evidence" value="ECO:0007669"/>
    <property type="project" value="TreeGrafter"/>
</dbReference>
<keyword evidence="2" id="KW-1133">Transmembrane helix</keyword>